<evidence type="ECO:0000313" key="1">
    <source>
        <dbReference type="EMBL" id="KAI0059557.1"/>
    </source>
</evidence>
<evidence type="ECO:0000313" key="2">
    <source>
        <dbReference type="Proteomes" id="UP000814140"/>
    </source>
</evidence>
<sequence>MRSPGFSWAHLDRLGVGSPGGIWARVLASFRVCRTGYLKFVLGARGCPSREETVPAYPKLTYLATVSVVRCSVGSSRRIRPLLRAHQLIVSWQRVFTECVVPTGHSHRSPDLDTFMGWVRILQYVCPGIVQLQCMEVGLIAVLWCPSASSSFAFDSDDICARTTVPAHTCTSLHRAHERA</sequence>
<name>A0ACB8STR3_9AGAM</name>
<comment type="caution">
    <text evidence="1">The sequence shown here is derived from an EMBL/GenBank/DDBJ whole genome shotgun (WGS) entry which is preliminary data.</text>
</comment>
<gene>
    <name evidence="1" type="ORF">BV25DRAFT_1052001</name>
</gene>
<proteinExistence type="predicted"/>
<reference evidence="1" key="2">
    <citation type="journal article" date="2022" name="New Phytol.">
        <title>Evolutionary transition to the ectomycorrhizal habit in the genomes of a hyperdiverse lineage of mushroom-forming fungi.</title>
        <authorList>
            <person name="Looney B."/>
            <person name="Miyauchi S."/>
            <person name="Morin E."/>
            <person name="Drula E."/>
            <person name="Courty P.E."/>
            <person name="Kohler A."/>
            <person name="Kuo A."/>
            <person name="LaButti K."/>
            <person name="Pangilinan J."/>
            <person name="Lipzen A."/>
            <person name="Riley R."/>
            <person name="Andreopoulos W."/>
            <person name="He G."/>
            <person name="Johnson J."/>
            <person name="Nolan M."/>
            <person name="Tritt A."/>
            <person name="Barry K.W."/>
            <person name="Grigoriev I.V."/>
            <person name="Nagy L.G."/>
            <person name="Hibbett D."/>
            <person name="Henrissat B."/>
            <person name="Matheny P.B."/>
            <person name="Labbe J."/>
            <person name="Martin F.M."/>
        </authorList>
    </citation>
    <scope>NUCLEOTIDE SEQUENCE</scope>
    <source>
        <strain evidence="1">HHB10654</strain>
    </source>
</reference>
<reference evidence="1" key="1">
    <citation type="submission" date="2021-03" db="EMBL/GenBank/DDBJ databases">
        <authorList>
            <consortium name="DOE Joint Genome Institute"/>
            <person name="Ahrendt S."/>
            <person name="Looney B.P."/>
            <person name="Miyauchi S."/>
            <person name="Morin E."/>
            <person name="Drula E."/>
            <person name="Courty P.E."/>
            <person name="Chicoki N."/>
            <person name="Fauchery L."/>
            <person name="Kohler A."/>
            <person name="Kuo A."/>
            <person name="Labutti K."/>
            <person name="Pangilinan J."/>
            <person name="Lipzen A."/>
            <person name="Riley R."/>
            <person name="Andreopoulos W."/>
            <person name="He G."/>
            <person name="Johnson J."/>
            <person name="Barry K.W."/>
            <person name="Grigoriev I.V."/>
            <person name="Nagy L."/>
            <person name="Hibbett D."/>
            <person name="Henrissat B."/>
            <person name="Matheny P.B."/>
            <person name="Labbe J."/>
            <person name="Martin F."/>
        </authorList>
    </citation>
    <scope>NUCLEOTIDE SEQUENCE</scope>
    <source>
        <strain evidence="1">HHB10654</strain>
    </source>
</reference>
<accession>A0ACB8STR3</accession>
<protein>
    <submittedName>
        <fullName evidence="1">Uncharacterized protein</fullName>
    </submittedName>
</protein>
<dbReference type="EMBL" id="MU277225">
    <property type="protein sequence ID" value="KAI0059557.1"/>
    <property type="molecule type" value="Genomic_DNA"/>
</dbReference>
<keyword evidence="2" id="KW-1185">Reference proteome</keyword>
<organism evidence="1 2">
    <name type="scientific">Artomyces pyxidatus</name>
    <dbReference type="NCBI Taxonomy" id="48021"/>
    <lineage>
        <taxon>Eukaryota</taxon>
        <taxon>Fungi</taxon>
        <taxon>Dikarya</taxon>
        <taxon>Basidiomycota</taxon>
        <taxon>Agaricomycotina</taxon>
        <taxon>Agaricomycetes</taxon>
        <taxon>Russulales</taxon>
        <taxon>Auriscalpiaceae</taxon>
        <taxon>Artomyces</taxon>
    </lineage>
</organism>
<dbReference type="Proteomes" id="UP000814140">
    <property type="component" value="Unassembled WGS sequence"/>
</dbReference>